<reference evidence="1" key="2">
    <citation type="submission" date="2020-11" db="EMBL/GenBank/DDBJ databases">
        <authorList>
            <person name="McCartney M.A."/>
            <person name="Auch B."/>
            <person name="Kono T."/>
            <person name="Mallez S."/>
            <person name="Becker A."/>
            <person name="Gohl D.M."/>
            <person name="Silverstein K.A.T."/>
            <person name="Koren S."/>
            <person name="Bechman K.B."/>
            <person name="Herman A."/>
            <person name="Abrahante J.E."/>
            <person name="Garbe J."/>
        </authorList>
    </citation>
    <scope>NUCLEOTIDE SEQUENCE</scope>
    <source>
        <strain evidence="1">Duluth1</strain>
        <tissue evidence="1">Whole animal</tissue>
    </source>
</reference>
<evidence type="ECO:0000313" key="2">
    <source>
        <dbReference type="Proteomes" id="UP000828390"/>
    </source>
</evidence>
<keyword evidence="2" id="KW-1185">Reference proteome</keyword>
<accession>A0A9D4CPG5</accession>
<comment type="caution">
    <text evidence="1">The sequence shown here is derived from an EMBL/GenBank/DDBJ whole genome shotgun (WGS) entry which is preliminary data.</text>
</comment>
<sequence length="127" mass="14377">MSTRKHTNCINPDALIPRRISFRYCPSTIDIRHTVRYHEGDVIHVGSVSVCRRKHRGVHRFEGIGGVRAPVNVWNFVDGRLDLVGGSVLVQMELDFNFCAVDHHTDPNASAVDVGFIHDVLKHRILE</sequence>
<dbReference type="EMBL" id="JAIWYP010000012">
    <property type="protein sequence ID" value="KAH3727851.1"/>
    <property type="molecule type" value="Genomic_DNA"/>
</dbReference>
<dbReference type="Proteomes" id="UP000828390">
    <property type="component" value="Unassembled WGS sequence"/>
</dbReference>
<gene>
    <name evidence="1" type="ORF">DPMN_053796</name>
</gene>
<proteinExistence type="predicted"/>
<organism evidence="1 2">
    <name type="scientific">Dreissena polymorpha</name>
    <name type="common">Zebra mussel</name>
    <name type="synonym">Mytilus polymorpha</name>
    <dbReference type="NCBI Taxonomy" id="45954"/>
    <lineage>
        <taxon>Eukaryota</taxon>
        <taxon>Metazoa</taxon>
        <taxon>Spiralia</taxon>
        <taxon>Lophotrochozoa</taxon>
        <taxon>Mollusca</taxon>
        <taxon>Bivalvia</taxon>
        <taxon>Autobranchia</taxon>
        <taxon>Heteroconchia</taxon>
        <taxon>Euheterodonta</taxon>
        <taxon>Imparidentia</taxon>
        <taxon>Neoheterodontei</taxon>
        <taxon>Myida</taxon>
        <taxon>Dreissenoidea</taxon>
        <taxon>Dreissenidae</taxon>
        <taxon>Dreissena</taxon>
    </lineage>
</organism>
<name>A0A9D4CPG5_DREPO</name>
<evidence type="ECO:0000313" key="1">
    <source>
        <dbReference type="EMBL" id="KAH3727851.1"/>
    </source>
</evidence>
<reference evidence="1" key="1">
    <citation type="journal article" date="2019" name="bioRxiv">
        <title>The Genome of the Zebra Mussel, Dreissena polymorpha: A Resource for Invasive Species Research.</title>
        <authorList>
            <person name="McCartney M.A."/>
            <person name="Auch B."/>
            <person name="Kono T."/>
            <person name="Mallez S."/>
            <person name="Zhang Y."/>
            <person name="Obille A."/>
            <person name="Becker A."/>
            <person name="Abrahante J.E."/>
            <person name="Garbe J."/>
            <person name="Badalamenti J.P."/>
            <person name="Herman A."/>
            <person name="Mangelson H."/>
            <person name="Liachko I."/>
            <person name="Sullivan S."/>
            <person name="Sone E.D."/>
            <person name="Koren S."/>
            <person name="Silverstein K.A.T."/>
            <person name="Beckman K.B."/>
            <person name="Gohl D.M."/>
        </authorList>
    </citation>
    <scope>NUCLEOTIDE SEQUENCE</scope>
    <source>
        <strain evidence="1">Duluth1</strain>
        <tissue evidence="1">Whole animal</tissue>
    </source>
</reference>
<protein>
    <submittedName>
        <fullName evidence="1">Uncharacterized protein</fullName>
    </submittedName>
</protein>
<dbReference type="AlphaFoldDB" id="A0A9D4CPG5"/>